<dbReference type="GO" id="GO:0009234">
    <property type="term" value="P:menaquinone biosynthetic process"/>
    <property type="evidence" value="ECO:0007669"/>
    <property type="project" value="InterPro"/>
</dbReference>
<dbReference type="PANTHER" id="PTHR43076">
    <property type="entry name" value="FO SYNTHASE (COFH)"/>
    <property type="match status" value="1"/>
</dbReference>
<keyword evidence="5" id="KW-0408">Iron</keyword>
<dbReference type="InterPro" id="IPR034405">
    <property type="entry name" value="F420"/>
</dbReference>
<dbReference type="InterPro" id="IPR020050">
    <property type="entry name" value="FO_synthase_su2"/>
</dbReference>
<protein>
    <submittedName>
        <fullName evidence="8">Radical SAM domain protein</fullName>
    </submittedName>
</protein>
<dbReference type="InterPro" id="IPR058240">
    <property type="entry name" value="rSAM_sf"/>
</dbReference>
<dbReference type="Gene3D" id="3.20.20.70">
    <property type="entry name" value="Aldolase class I"/>
    <property type="match status" value="1"/>
</dbReference>
<name>E6PFS2_9ZZZZ</name>
<dbReference type="InterPro" id="IPR006638">
    <property type="entry name" value="Elp3/MiaA/NifB-like_rSAM"/>
</dbReference>
<dbReference type="PIRSF" id="PIRSF004762">
    <property type="entry name" value="CHP00423"/>
    <property type="match status" value="1"/>
</dbReference>
<dbReference type="SFLD" id="SFLDS00029">
    <property type="entry name" value="Radical_SAM"/>
    <property type="match status" value="2"/>
</dbReference>
<evidence type="ECO:0000313" key="8">
    <source>
        <dbReference type="EMBL" id="CBH75309.1"/>
    </source>
</evidence>
<keyword evidence="2" id="KW-0004">4Fe-4S</keyword>
<accession>E6PFS2</accession>
<dbReference type="Pfam" id="PF04055">
    <property type="entry name" value="Radical_SAM"/>
    <property type="match status" value="1"/>
</dbReference>
<organism evidence="8">
    <name type="scientific">mine drainage metagenome</name>
    <dbReference type="NCBI Taxonomy" id="410659"/>
    <lineage>
        <taxon>unclassified sequences</taxon>
        <taxon>metagenomes</taxon>
        <taxon>ecological metagenomes</taxon>
    </lineage>
</organism>
<dbReference type="SFLD" id="SFLDF00343">
    <property type="entry name" value="aminofutalosine_synthase_(mqnE"/>
    <property type="match status" value="1"/>
</dbReference>
<comment type="caution">
    <text evidence="8">The sequence shown here is derived from an EMBL/GenBank/DDBJ whole genome shotgun (WGS) entry which is preliminary data.</text>
</comment>
<dbReference type="InterPro" id="IPR045567">
    <property type="entry name" value="CofH/MnqC-like_C"/>
</dbReference>
<evidence type="ECO:0000256" key="4">
    <source>
        <dbReference type="ARBA" id="ARBA00022723"/>
    </source>
</evidence>
<evidence type="ECO:0000256" key="6">
    <source>
        <dbReference type="ARBA" id="ARBA00023014"/>
    </source>
</evidence>
<reference evidence="8" key="1">
    <citation type="submission" date="2009-10" db="EMBL/GenBank/DDBJ databases">
        <title>Diversity of trophic interactions inside an arsenic-rich microbial ecosystem.</title>
        <authorList>
            <person name="Bertin P.N."/>
            <person name="Heinrich-Salmeron A."/>
            <person name="Pelletier E."/>
            <person name="Goulhen-Chollet F."/>
            <person name="Arsene-Ploetze F."/>
            <person name="Gallien S."/>
            <person name="Calteau A."/>
            <person name="Vallenet D."/>
            <person name="Casiot C."/>
            <person name="Chane-Woon-Ming B."/>
            <person name="Giloteaux L."/>
            <person name="Barakat M."/>
            <person name="Bonnefoy V."/>
            <person name="Bruneel O."/>
            <person name="Chandler M."/>
            <person name="Cleiss J."/>
            <person name="Duran R."/>
            <person name="Elbaz-Poulichet F."/>
            <person name="Fonknechten N."/>
            <person name="Lauga B."/>
            <person name="Mornico D."/>
            <person name="Ortet P."/>
            <person name="Schaeffer C."/>
            <person name="Siguier P."/>
            <person name="Alexander Thil Smith A."/>
            <person name="Van Dorsselaer A."/>
            <person name="Weissenbach J."/>
            <person name="Medigue C."/>
            <person name="Le Paslier D."/>
        </authorList>
    </citation>
    <scope>NUCLEOTIDE SEQUENCE</scope>
</reference>
<dbReference type="AlphaFoldDB" id="E6PFS2"/>
<dbReference type="SFLD" id="SFLDG01389">
    <property type="entry name" value="menaquinone_synthsis_involved"/>
    <property type="match status" value="2"/>
</dbReference>
<dbReference type="InterPro" id="IPR007197">
    <property type="entry name" value="rSAM"/>
</dbReference>
<feature type="domain" description="Radical SAM core" evidence="7">
    <location>
        <begin position="51"/>
        <end position="283"/>
    </location>
</feature>
<dbReference type="SMART" id="SM00729">
    <property type="entry name" value="Elp3"/>
    <property type="match status" value="1"/>
</dbReference>
<dbReference type="InterPro" id="IPR022431">
    <property type="entry name" value="Cyclic_DHFL_synthase_mqnC"/>
</dbReference>
<evidence type="ECO:0000256" key="2">
    <source>
        <dbReference type="ARBA" id="ARBA00022485"/>
    </source>
</evidence>
<dbReference type="PANTHER" id="PTHR43076:SF1">
    <property type="entry name" value="LIPOYL SYNTHASE 2"/>
    <property type="match status" value="1"/>
</dbReference>
<dbReference type="EMBL" id="CABL01000008">
    <property type="protein sequence ID" value="CBH75309.1"/>
    <property type="molecule type" value="Genomic_DNA"/>
</dbReference>
<dbReference type="PROSITE" id="PS51918">
    <property type="entry name" value="RADICAL_SAM"/>
    <property type="match status" value="1"/>
</dbReference>
<dbReference type="HAMAP" id="MF_00992">
    <property type="entry name" value="MqnC"/>
    <property type="match status" value="1"/>
</dbReference>
<dbReference type="GO" id="GO:0044689">
    <property type="term" value="F:7,8-didemethyl-8-hydroxy-5-deazariboflavin synthase activity"/>
    <property type="evidence" value="ECO:0007669"/>
    <property type="project" value="TreeGrafter"/>
</dbReference>
<dbReference type="SUPFAM" id="SSF102114">
    <property type="entry name" value="Radical SAM enzymes"/>
    <property type="match status" value="1"/>
</dbReference>
<dbReference type="SFLD" id="SFLDG01064">
    <property type="entry name" value="F420__menaquinone_cofactor_bio"/>
    <property type="match status" value="2"/>
</dbReference>
<keyword evidence="4" id="KW-0479">Metal-binding</keyword>
<dbReference type="NCBIfam" id="TIGR03699">
    <property type="entry name" value="menaquin_MqnC"/>
    <property type="match status" value="1"/>
</dbReference>
<gene>
    <name evidence="8" type="ORF">CARN1_1326</name>
</gene>
<dbReference type="GO" id="GO:0016765">
    <property type="term" value="F:transferase activity, transferring alkyl or aryl (other than methyl) groups"/>
    <property type="evidence" value="ECO:0007669"/>
    <property type="project" value="InterPro"/>
</dbReference>
<evidence type="ECO:0000256" key="1">
    <source>
        <dbReference type="ARBA" id="ARBA00001966"/>
    </source>
</evidence>
<dbReference type="GO" id="GO:0051539">
    <property type="term" value="F:4 iron, 4 sulfur cluster binding"/>
    <property type="evidence" value="ECO:0007669"/>
    <property type="project" value="UniProtKB-KW"/>
</dbReference>
<evidence type="ECO:0000256" key="5">
    <source>
        <dbReference type="ARBA" id="ARBA00023004"/>
    </source>
</evidence>
<dbReference type="NCBIfam" id="TIGR00423">
    <property type="entry name" value="CofH family radical SAM protein"/>
    <property type="match status" value="1"/>
</dbReference>
<comment type="cofactor">
    <cofactor evidence="1">
        <name>[4Fe-4S] cluster</name>
        <dbReference type="ChEBI" id="CHEBI:49883"/>
    </cofactor>
</comment>
<proteinExistence type="inferred from homology"/>
<dbReference type="SFLD" id="SFLDF00342">
    <property type="entry name" value="cyclic_dehypoxanthine_futalosi"/>
    <property type="match status" value="1"/>
</dbReference>
<keyword evidence="3" id="KW-0949">S-adenosyl-L-methionine</keyword>
<dbReference type="Pfam" id="PF19288">
    <property type="entry name" value="CofH_C"/>
    <property type="match status" value="1"/>
</dbReference>
<dbReference type="CDD" id="cd01335">
    <property type="entry name" value="Radical_SAM"/>
    <property type="match status" value="1"/>
</dbReference>
<dbReference type="GO" id="GO:0046872">
    <property type="term" value="F:metal ion binding"/>
    <property type="evidence" value="ECO:0007669"/>
    <property type="project" value="UniProtKB-KW"/>
</dbReference>
<evidence type="ECO:0000256" key="3">
    <source>
        <dbReference type="ARBA" id="ARBA00022691"/>
    </source>
</evidence>
<evidence type="ECO:0000259" key="7">
    <source>
        <dbReference type="PROSITE" id="PS51918"/>
    </source>
</evidence>
<sequence length="361" mass="40324">MPSLADLLDRAAAGGRLSYDEGVRLYREASLHDLGAAANARRMAMHPGDTVTYVIDTTINYTNVCNVHCTFCAFFRPEQHKEGYTMSHDRVLERVKFAADQGATQIMIQGGVNPELGVAWFEELFERVRREYPEVDIHSLSVSEIVGIAKVEGCSTREVLQRLQAAGLKSLPGAGAEILVERVRKRISARKVVPEAWIAVMREAQQLGMPTTATMMFGSIETPEERIEHMRVLRDLQDETHGFTAFIPWYYVPFKTPLRGKEATGLEYLRVLAISRLFLDNFPHLQASWLTPGLKMGQLALLYGCDDMGGTILEEQVVHDAGSTNEATRRDLENAIIGAGFRPVIRDTYWNLRAEPALATA</sequence>
<dbReference type="InterPro" id="IPR013785">
    <property type="entry name" value="Aldolase_TIM"/>
</dbReference>
<keyword evidence="6" id="KW-0411">Iron-sulfur</keyword>